<organism evidence="10 11">
    <name type="scientific">Shewanella canadensis</name>
    <dbReference type="NCBI Taxonomy" id="271096"/>
    <lineage>
        <taxon>Bacteria</taxon>
        <taxon>Pseudomonadati</taxon>
        <taxon>Pseudomonadota</taxon>
        <taxon>Gammaproteobacteria</taxon>
        <taxon>Alteromonadales</taxon>
        <taxon>Shewanellaceae</taxon>
        <taxon>Shewanella</taxon>
    </lineage>
</organism>
<name>A0A431WSS0_9GAMM</name>
<feature type="transmembrane region" description="Helical" evidence="8">
    <location>
        <begin position="6"/>
        <end position="27"/>
    </location>
</feature>
<dbReference type="OrthoDB" id="5729023at2"/>
<dbReference type="AlphaFoldDB" id="A0A431WSS0"/>
<comment type="subcellular location">
    <subcellularLocation>
        <location evidence="1 7">Periplasm</location>
    </subcellularLocation>
</comment>
<dbReference type="GO" id="GO:0044780">
    <property type="term" value="P:bacterial-type flagellum assembly"/>
    <property type="evidence" value="ECO:0007669"/>
    <property type="project" value="InterPro"/>
</dbReference>
<reference evidence="10 11" key="1">
    <citation type="submission" date="2018-12" db="EMBL/GenBank/DDBJ databases">
        <authorList>
            <person name="Yu L."/>
        </authorList>
    </citation>
    <scope>NUCLEOTIDE SEQUENCE [LARGE SCALE GENOMIC DNA]</scope>
    <source>
        <strain evidence="10 11">HAW-EB2</strain>
    </source>
</reference>
<dbReference type="Proteomes" id="UP000267448">
    <property type="component" value="Unassembled WGS sequence"/>
</dbReference>
<evidence type="ECO:0000256" key="2">
    <source>
        <dbReference type="ARBA" id="ARBA00010474"/>
    </source>
</evidence>
<keyword evidence="11" id="KW-1185">Reference proteome</keyword>
<proteinExistence type="inferred from homology"/>
<evidence type="ECO:0000256" key="3">
    <source>
        <dbReference type="ARBA" id="ARBA00014754"/>
    </source>
</evidence>
<comment type="function">
    <text evidence="6 7">Involved in the assembly process of the P-ring formation. It may associate with FlgF on the rod constituting a structure essential for the P-ring assembly or may act as a modulator protein for the P-ring assembly.</text>
</comment>
<keyword evidence="4" id="KW-0732">Signal</keyword>
<dbReference type="InterPro" id="IPR017585">
    <property type="entry name" value="SAF_FlgA"/>
</dbReference>
<dbReference type="Gene3D" id="3.90.1210.10">
    <property type="entry name" value="Antifreeze-like/N-acetylneuraminic acid synthase C-terminal domain"/>
    <property type="match status" value="1"/>
</dbReference>
<sequence length="248" mass="27378">MGYCVFVRWGGIAVSCFLIFFSCLLPLRVCAEESLNAKQQLENQLTQLLSQEIAQWQRQAGLKSVEHNIEVRVPSGAVKLKICPEPLQIDTGGGLVFGNVQRKVLCASQAWSLFVRAKVKVTARLPVANRAMKRGEFIGAKDIEWQPIVLGASDRDLLTRTDDIIGRQVSRKLRRHRAIQLHHLSAPQWVNIGDKVIIEARSQGFYANMAGEALESGGEGEAIRVKNLSSGKVITAFPTAKGRVSTVF</sequence>
<evidence type="ECO:0000313" key="10">
    <source>
        <dbReference type="EMBL" id="RTR38295.1"/>
    </source>
</evidence>
<evidence type="ECO:0000313" key="11">
    <source>
        <dbReference type="Proteomes" id="UP000267448"/>
    </source>
</evidence>
<dbReference type="GO" id="GO:0042597">
    <property type="term" value="C:periplasmic space"/>
    <property type="evidence" value="ECO:0007669"/>
    <property type="project" value="UniProtKB-SubCell"/>
</dbReference>
<keyword evidence="8" id="KW-0472">Membrane</keyword>
<comment type="caution">
    <text evidence="10">The sequence shown here is derived from an EMBL/GenBank/DDBJ whole genome shotgun (WGS) entry which is preliminary data.</text>
</comment>
<dbReference type="SMART" id="SM00858">
    <property type="entry name" value="SAF"/>
    <property type="match status" value="1"/>
</dbReference>
<dbReference type="InterPro" id="IPR013974">
    <property type="entry name" value="SAF"/>
</dbReference>
<dbReference type="PANTHER" id="PTHR36307">
    <property type="entry name" value="FLAGELLA BASAL BODY P-RING FORMATION PROTEIN FLGA"/>
    <property type="match status" value="1"/>
</dbReference>
<evidence type="ECO:0000259" key="9">
    <source>
        <dbReference type="SMART" id="SM00858"/>
    </source>
</evidence>
<keyword evidence="10" id="KW-0969">Cilium</keyword>
<keyword evidence="10" id="KW-0966">Cell projection</keyword>
<evidence type="ECO:0000256" key="1">
    <source>
        <dbReference type="ARBA" id="ARBA00004418"/>
    </source>
</evidence>
<keyword evidence="8" id="KW-0812">Transmembrane</keyword>
<feature type="domain" description="SAF" evidence="9">
    <location>
        <begin position="123"/>
        <end position="185"/>
    </location>
</feature>
<keyword evidence="10" id="KW-0282">Flagellum</keyword>
<dbReference type="Pfam" id="PF13144">
    <property type="entry name" value="ChapFlgA"/>
    <property type="match status" value="1"/>
</dbReference>
<evidence type="ECO:0000256" key="8">
    <source>
        <dbReference type="SAM" id="Phobius"/>
    </source>
</evidence>
<protein>
    <recommendedName>
        <fullName evidence="3 7">Flagella basal body P-ring formation protein FlgA</fullName>
    </recommendedName>
</protein>
<evidence type="ECO:0000256" key="6">
    <source>
        <dbReference type="ARBA" id="ARBA00025643"/>
    </source>
</evidence>
<dbReference type="RefSeq" id="WP_126521069.1">
    <property type="nucleotide sequence ID" value="NZ_RXNU01000007.1"/>
</dbReference>
<keyword evidence="7" id="KW-1005">Bacterial flagellum biogenesis</keyword>
<dbReference type="InterPro" id="IPR039246">
    <property type="entry name" value="Flagellar_FlgA"/>
</dbReference>
<dbReference type="CDD" id="cd11614">
    <property type="entry name" value="SAF_CpaB_FlgA_like"/>
    <property type="match status" value="1"/>
</dbReference>
<evidence type="ECO:0000256" key="7">
    <source>
        <dbReference type="RuleBase" id="RU362063"/>
    </source>
</evidence>
<dbReference type="NCBIfam" id="TIGR03170">
    <property type="entry name" value="flgA_cterm"/>
    <property type="match status" value="1"/>
</dbReference>
<dbReference type="Gene3D" id="2.30.30.760">
    <property type="match status" value="1"/>
</dbReference>
<dbReference type="EMBL" id="RXNU01000007">
    <property type="protein sequence ID" value="RTR38295.1"/>
    <property type="molecule type" value="Genomic_DNA"/>
</dbReference>
<keyword evidence="5 7" id="KW-0574">Periplasm</keyword>
<comment type="similarity">
    <text evidence="2 7">Belongs to the FlgA family.</text>
</comment>
<gene>
    <name evidence="10" type="primary">flgA</name>
    <name evidence="10" type="ORF">EKG38_15160</name>
</gene>
<accession>A0A431WSS0</accession>
<keyword evidence="8" id="KW-1133">Transmembrane helix</keyword>
<dbReference type="PANTHER" id="PTHR36307:SF1">
    <property type="entry name" value="FLAGELLA BASAL BODY P-RING FORMATION PROTEIN FLGA"/>
    <property type="match status" value="1"/>
</dbReference>
<evidence type="ECO:0000256" key="5">
    <source>
        <dbReference type="ARBA" id="ARBA00022764"/>
    </source>
</evidence>
<evidence type="ECO:0000256" key="4">
    <source>
        <dbReference type="ARBA" id="ARBA00022729"/>
    </source>
</evidence>